<organism evidence="2 3">
    <name type="scientific">Phytophthora palmivora</name>
    <dbReference type="NCBI Taxonomy" id="4796"/>
    <lineage>
        <taxon>Eukaryota</taxon>
        <taxon>Sar</taxon>
        <taxon>Stramenopiles</taxon>
        <taxon>Oomycota</taxon>
        <taxon>Peronosporomycetes</taxon>
        <taxon>Peronosporales</taxon>
        <taxon>Peronosporaceae</taxon>
        <taxon>Phytophthora</taxon>
    </lineage>
</organism>
<dbReference type="GO" id="GO:0016301">
    <property type="term" value="F:kinase activity"/>
    <property type="evidence" value="ECO:0007669"/>
    <property type="project" value="UniProtKB-KW"/>
</dbReference>
<accession>A0A2P4YKA7</accession>
<evidence type="ECO:0000313" key="2">
    <source>
        <dbReference type="EMBL" id="POM78213.1"/>
    </source>
</evidence>
<evidence type="ECO:0000256" key="1">
    <source>
        <dbReference type="SAM" id="Phobius"/>
    </source>
</evidence>
<keyword evidence="1" id="KW-1133">Transmembrane helix</keyword>
<comment type="caution">
    <text evidence="2">The sequence shown here is derived from an EMBL/GenBank/DDBJ whole genome shotgun (WGS) entry which is preliminary data.</text>
</comment>
<dbReference type="AlphaFoldDB" id="A0A2P4YKA7"/>
<proteinExistence type="predicted"/>
<protein>
    <submittedName>
        <fullName evidence="2">TKL protein kinase</fullName>
    </submittedName>
</protein>
<keyword evidence="1" id="KW-0472">Membrane</keyword>
<keyword evidence="3" id="KW-1185">Reference proteome</keyword>
<sequence length="221" mass="25529">MEDIRLSFSDDYIVQTVYEDTDCTTFSYAIGYRVTDSCSSGYYESERLHGYFYYVARLDDDGSARIDFFSDSKCDSPYFFVINEYRIGDLATKYVPKNDNCVMDFTSNVFPGYYQWYTSERDDNEMSDEVFTSERDDNAMSDEVFACIIVACIFLILIVVAVIITYQERKCREEPRDNSLIVTVTLDTAMDANEILHYEQPGESSEDGVQYATLVENLFSD</sequence>
<keyword evidence="2" id="KW-0418">Kinase</keyword>
<dbReference type="EMBL" id="NCKW01002097">
    <property type="protein sequence ID" value="POM78213.1"/>
    <property type="molecule type" value="Genomic_DNA"/>
</dbReference>
<keyword evidence="2" id="KW-0808">Transferase</keyword>
<dbReference type="OrthoDB" id="107001at2759"/>
<dbReference type="Proteomes" id="UP000237271">
    <property type="component" value="Unassembled WGS sequence"/>
</dbReference>
<keyword evidence="1" id="KW-0812">Transmembrane</keyword>
<name>A0A2P4YKA7_9STRA</name>
<gene>
    <name evidence="2" type="ORF">PHPALM_4276</name>
</gene>
<evidence type="ECO:0000313" key="3">
    <source>
        <dbReference type="Proteomes" id="UP000237271"/>
    </source>
</evidence>
<feature type="transmembrane region" description="Helical" evidence="1">
    <location>
        <begin position="144"/>
        <end position="166"/>
    </location>
</feature>
<reference evidence="2 3" key="1">
    <citation type="journal article" date="2017" name="Genome Biol. Evol.">
        <title>Phytophthora megakarya and P. palmivora, closely related causal agents of cacao black pod rot, underwent increases in genome sizes and gene numbers by different mechanisms.</title>
        <authorList>
            <person name="Ali S.S."/>
            <person name="Shao J."/>
            <person name="Lary D.J."/>
            <person name="Kronmiller B."/>
            <person name="Shen D."/>
            <person name="Strem M.D."/>
            <person name="Amoako-Attah I."/>
            <person name="Akrofi A.Y."/>
            <person name="Begoude B.A."/>
            <person name="Ten Hoopen G.M."/>
            <person name="Coulibaly K."/>
            <person name="Kebe B.I."/>
            <person name="Melnick R.L."/>
            <person name="Guiltinan M.J."/>
            <person name="Tyler B.M."/>
            <person name="Meinhardt L.W."/>
            <person name="Bailey B.A."/>
        </authorList>
    </citation>
    <scope>NUCLEOTIDE SEQUENCE [LARGE SCALE GENOMIC DNA]</scope>
    <source>
        <strain evidence="3">sbr112.9</strain>
    </source>
</reference>